<feature type="region of interest" description="Disordered" evidence="1">
    <location>
        <begin position="1"/>
        <end position="56"/>
    </location>
</feature>
<dbReference type="AlphaFoldDB" id="A0A5M6C7H1"/>
<reference evidence="2" key="1">
    <citation type="submission" date="2017-08" db="EMBL/GenBank/DDBJ databases">
        <authorList>
            <person name="Cuomo C."/>
            <person name="Billmyre B."/>
            <person name="Heitman J."/>
        </authorList>
    </citation>
    <scope>NUCLEOTIDE SEQUENCE</scope>
    <source>
        <strain evidence="2">CBS 12478</strain>
    </source>
</reference>
<proteinExistence type="predicted"/>
<gene>
    <name evidence="2" type="ORF">CI109_106925</name>
</gene>
<name>A0A5M6C7H1_9TREE</name>
<dbReference type="GeneID" id="43586121"/>
<dbReference type="RefSeq" id="XP_031863568.1">
    <property type="nucleotide sequence ID" value="XM_032002011.1"/>
</dbReference>
<dbReference type="PROSITE" id="PS50090">
    <property type="entry name" value="MYB_LIKE"/>
    <property type="match status" value="1"/>
</dbReference>
<reference evidence="2" key="2">
    <citation type="submission" date="2024-01" db="EMBL/GenBank/DDBJ databases">
        <title>Comparative genomics of Cryptococcus and Kwoniella reveals pathogenesis evolution and contrasting modes of karyotype evolution via chromosome fusion or intercentromeric recombination.</title>
        <authorList>
            <person name="Coelho M.A."/>
            <person name="David-Palma M."/>
            <person name="Shea T."/>
            <person name="Bowers K."/>
            <person name="McGinley-Smith S."/>
            <person name="Mohammad A.W."/>
            <person name="Gnirke A."/>
            <person name="Yurkov A.M."/>
            <person name="Nowrousian M."/>
            <person name="Sun S."/>
            <person name="Cuomo C.A."/>
            <person name="Heitman J."/>
        </authorList>
    </citation>
    <scope>NUCLEOTIDE SEQUENCE</scope>
    <source>
        <strain evidence="2">CBS 12478</strain>
    </source>
</reference>
<dbReference type="EMBL" id="CP144063">
    <property type="protein sequence ID" value="WWD22434.1"/>
    <property type="molecule type" value="Genomic_DNA"/>
</dbReference>
<accession>A0A5M6C7H1</accession>
<feature type="compositionally biased region" description="Basic and acidic residues" evidence="1">
    <location>
        <begin position="47"/>
        <end position="56"/>
    </location>
</feature>
<organism evidence="2 3">
    <name type="scientific">Kwoniella shandongensis</name>
    <dbReference type="NCBI Taxonomy" id="1734106"/>
    <lineage>
        <taxon>Eukaryota</taxon>
        <taxon>Fungi</taxon>
        <taxon>Dikarya</taxon>
        <taxon>Basidiomycota</taxon>
        <taxon>Agaricomycotina</taxon>
        <taxon>Tremellomycetes</taxon>
        <taxon>Tremellales</taxon>
        <taxon>Cryptococcaceae</taxon>
        <taxon>Kwoniella</taxon>
    </lineage>
</organism>
<dbReference type="Proteomes" id="UP000322225">
    <property type="component" value="Chromosome 13"/>
</dbReference>
<evidence type="ECO:0000313" key="2">
    <source>
        <dbReference type="EMBL" id="WWD22434.1"/>
    </source>
</evidence>
<feature type="compositionally biased region" description="Polar residues" evidence="1">
    <location>
        <begin position="1"/>
        <end position="11"/>
    </location>
</feature>
<feature type="compositionally biased region" description="Basic and acidic residues" evidence="1">
    <location>
        <begin position="31"/>
        <end position="40"/>
    </location>
</feature>
<dbReference type="InterPro" id="IPR001005">
    <property type="entry name" value="SANT/Myb"/>
</dbReference>
<sequence>MPRASSHTSAPTKPYDGPPPPSSQGDIKPNMIDHKPDIKTTHSPSKTRRDYSDRKPWTHEELIQLFEYDSKSGSSMGMRAWGNAVEGKTANQSYQTWKQTLSPWIKKAIAAKGGKAGRSGSSV</sequence>
<dbReference type="KEGG" id="ksn:43586121"/>
<keyword evidence="3" id="KW-1185">Reference proteome</keyword>
<protein>
    <submittedName>
        <fullName evidence="2">Uncharacterized protein</fullName>
    </submittedName>
</protein>
<evidence type="ECO:0000313" key="3">
    <source>
        <dbReference type="Proteomes" id="UP000322225"/>
    </source>
</evidence>
<evidence type="ECO:0000256" key="1">
    <source>
        <dbReference type="SAM" id="MobiDB-lite"/>
    </source>
</evidence>
<dbReference type="OrthoDB" id="2563604at2759"/>